<keyword evidence="2" id="KW-0012">Acyltransferase</keyword>
<dbReference type="Proteomes" id="UP001278571">
    <property type="component" value="Unassembled WGS sequence"/>
</dbReference>
<dbReference type="RefSeq" id="WP_319010370.1">
    <property type="nucleotide sequence ID" value="NZ_JAWJZF010000377.1"/>
</dbReference>
<name>A0ABU4K9D4_9ACTN</name>
<keyword evidence="5" id="KW-1185">Reference proteome</keyword>
<dbReference type="Pfam" id="PF00583">
    <property type="entry name" value="Acetyltransf_1"/>
    <property type="match status" value="1"/>
</dbReference>
<evidence type="ECO:0000259" key="3">
    <source>
        <dbReference type="PROSITE" id="PS51186"/>
    </source>
</evidence>
<evidence type="ECO:0000313" key="4">
    <source>
        <dbReference type="EMBL" id="MDX2294047.1"/>
    </source>
</evidence>
<evidence type="ECO:0000313" key="5">
    <source>
        <dbReference type="Proteomes" id="UP001278571"/>
    </source>
</evidence>
<dbReference type="CDD" id="cd04301">
    <property type="entry name" value="NAT_SF"/>
    <property type="match status" value="1"/>
</dbReference>
<evidence type="ECO:0000256" key="2">
    <source>
        <dbReference type="ARBA" id="ARBA00023315"/>
    </source>
</evidence>
<dbReference type="PROSITE" id="PS51186">
    <property type="entry name" value="GNAT"/>
    <property type="match status" value="1"/>
</dbReference>
<dbReference type="InterPro" id="IPR051016">
    <property type="entry name" value="Diverse_Substrate_AcTransf"/>
</dbReference>
<dbReference type="EMBL" id="JAWJZF010000377">
    <property type="protein sequence ID" value="MDX2294047.1"/>
    <property type="molecule type" value="Genomic_DNA"/>
</dbReference>
<sequence length="157" mass="18042">MRHDIEVRRIEPDQLEALLALCVEHAEYEKADFADDGQVERWRTAFFGERPAVYGWLALDGGKPCGFMTVTVEFSTWSAARFAHMDCLYLQEAYRGLGLGRVFLERLREFARAEGCGWAEWQTPRDNEPGIGFYARMGARSKEKVRFTYDVGMRDGS</sequence>
<protein>
    <submittedName>
        <fullName evidence="4">GNAT family N-acetyltransferase</fullName>
    </submittedName>
</protein>
<gene>
    <name evidence="4" type="ORF">R2363_17940</name>
</gene>
<keyword evidence="1" id="KW-0808">Transferase</keyword>
<dbReference type="PANTHER" id="PTHR10545">
    <property type="entry name" value="DIAMINE N-ACETYLTRANSFERASE"/>
    <property type="match status" value="1"/>
</dbReference>
<reference evidence="4 5" key="1">
    <citation type="submission" date="2023-10" db="EMBL/GenBank/DDBJ databases">
        <authorList>
            <person name="Wang X.X."/>
        </authorList>
    </citation>
    <scope>NUCLEOTIDE SEQUENCE [LARGE SCALE GENOMIC DNA]</scope>
    <source>
        <strain evidence="4 5">NBRC 12816</strain>
    </source>
</reference>
<dbReference type="Gene3D" id="3.40.630.30">
    <property type="match status" value="1"/>
</dbReference>
<comment type="caution">
    <text evidence="4">The sequence shown here is derived from an EMBL/GenBank/DDBJ whole genome shotgun (WGS) entry which is preliminary data.</text>
</comment>
<feature type="domain" description="N-acetyltransferase" evidence="3">
    <location>
        <begin position="5"/>
        <end position="157"/>
    </location>
</feature>
<organism evidence="4 5">
    <name type="scientific">Streptomyces roseolus</name>
    <dbReference type="NCBI Taxonomy" id="67358"/>
    <lineage>
        <taxon>Bacteria</taxon>
        <taxon>Bacillati</taxon>
        <taxon>Actinomycetota</taxon>
        <taxon>Actinomycetes</taxon>
        <taxon>Kitasatosporales</taxon>
        <taxon>Streptomycetaceae</taxon>
        <taxon>Streptomyces</taxon>
    </lineage>
</organism>
<proteinExistence type="predicted"/>
<dbReference type="SUPFAM" id="SSF55729">
    <property type="entry name" value="Acyl-CoA N-acyltransferases (Nat)"/>
    <property type="match status" value="1"/>
</dbReference>
<dbReference type="PANTHER" id="PTHR10545:SF29">
    <property type="entry name" value="GH14572P-RELATED"/>
    <property type="match status" value="1"/>
</dbReference>
<dbReference type="InterPro" id="IPR016181">
    <property type="entry name" value="Acyl_CoA_acyltransferase"/>
</dbReference>
<accession>A0ABU4K9D4</accession>
<evidence type="ECO:0000256" key="1">
    <source>
        <dbReference type="ARBA" id="ARBA00022679"/>
    </source>
</evidence>
<dbReference type="InterPro" id="IPR000182">
    <property type="entry name" value="GNAT_dom"/>
</dbReference>